<dbReference type="RefSeq" id="WP_345491518.1">
    <property type="nucleotide sequence ID" value="NZ_BAABHY010000005.1"/>
</dbReference>
<keyword evidence="3" id="KW-1185">Reference proteome</keyword>
<proteinExistence type="predicted"/>
<comment type="caution">
    <text evidence="2">The sequence shown here is derived from an EMBL/GenBank/DDBJ whole genome shotgun (WGS) entry which is preliminary data.</text>
</comment>
<reference evidence="3" key="1">
    <citation type="journal article" date="2019" name="Int. J. Syst. Evol. Microbiol.">
        <title>The Global Catalogue of Microorganisms (GCM) 10K type strain sequencing project: providing services to taxonomists for standard genome sequencing and annotation.</title>
        <authorList>
            <consortium name="The Broad Institute Genomics Platform"/>
            <consortium name="The Broad Institute Genome Sequencing Center for Infectious Disease"/>
            <person name="Wu L."/>
            <person name="Ma J."/>
        </authorList>
    </citation>
    <scope>NUCLEOTIDE SEQUENCE [LARGE SCALE GENOMIC DNA]</scope>
    <source>
        <strain evidence="3">JCM 18050</strain>
    </source>
</reference>
<evidence type="ECO:0000313" key="2">
    <source>
        <dbReference type="EMBL" id="GAA5112322.1"/>
    </source>
</evidence>
<sequence length="175" mass="19156">MKLLPLFALLVFSFSAMAEDKTNTVKDAVSNVVSGIVSFSKDALSGVNDGVEEGRQDGESIDGARIISSQHTLAKYNIVLSISKVNHISAERYEVVMVIRNNEAEPVRFINLFDSLNVILLDGDGFSSNLANNYLDITVPAKAAIKSSWQFDGVEGKPDILRIYDQEIKVPHVTP</sequence>
<protein>
    <recommendedName>
        <fullName evidence="4">DUF4352 domain-containing protein</fullName>
    </recommendedName>
</protein>
<feature type="chain" id="PRO_5045631864" description="DUF4352 domain-containing protein" evidence="1">
    <location>
        <begin position="19"/>
        <end position="175"/>
    </location>
</feature>
<evidence type="ECO:0008006" key="4">
    <source>
        <dbReference type="Google" id="ProtNLM"/>
    </source>
</evidence>
<dbReference type="Proteomes" id="UP001500171">
    <property type="component" value="Unassembled WGS sequence"/>
</dbReference>
<name>A0ABP9N945_9GAMM</name>
<evidence type="ECO:0000313" key="3">
    <source>
        <dbReference type="Proteomes" id="UP001500171"/>
    </source>
</evidence>
<keyword evidence="1" id="KW-0732">Signal</keyword>
<organism evidence="2 3">
    <name type="scientific">Orbus sasakiae</name>
    <dbReference type="NCBI Taxonomy" id="1078475"/>
    <lineage>
        <taxon>Bacteria</taxon>
        <taxon>Pseudomonadati</taxon>
        <taxon>Pseudomonadota</taxon>
        <taxon>Gammaproteobacteria</taxon>
        <taxon>Orbales</taxon>
        <taxon>Orbaceae</taxon>
        <taxon>Orbus</taxon>
    </lineage>
</organism>
<dbReference type="EMBL" id="BAABHY010000005">
    <property type="protein sequence ID" value="GAA5112322.1"/>
    <property type="molecule type" value="Genomic_DNA"/>
</dbReference>
<evidence type="ECO:0000256" key="1">
    <source>
        <dbReference type="SAM" id="SignalP"/>
    </source>
</evidence>
<accession>A0ABP9N945</accession>
<gene>
    <name evidence="2" type="ORF">GCM10023211_18790</name>
</gene>
<feature type="signal peptide" evidence="1">
    <location>
        <begin position="1"/>
        <end position="18"/>
    </location>
</feature>